<sequence>MSITAFTPQAKNHQGLGPLASRVVHANEMEWEPIRYPGCKVKTLMVDPKLGLLTVLLKMEPGAQLPDHEHALMEQTYMLEGRLVDLEGPEKGLEVGPGEFVYRPAGSRHAAYTPEGGLMVAIFQVPNKFFEQDGKVVDLIGNEWGQKWGHVIG</sequence>
<dbReference type="InterPro" id="IPR011051">
    <property type="entry name" value="RmlC_Cupin_sf"/>
</dbReference>
<evidence type="ECO:0000259" key="1">
    <source>
        <dbReference type="Pfam" id="PF12973"/>
    </source>
</evidence>
<dbReference type="Gene3D" id="2.60.120.10">
    <property type="entry name" value="Jelly Rolls"/>
    <property type="match status" value="1"/>
</dbReference>
<dbReference type="EMBL" id="JACORT010000001">
    <property type="protein sequence ID" value="MBC5782369.1"/>
    <property type="molecule type" value="Genomic_DNA"/>
</dbReference>
<comment type="caution">
    <text evidence="2">The sequence shown here is derived from an EMBL/GenBank/DDBJ whole genome shotgun (WGS) entry which is preliminary data.</text>
</comment>
<organism evidence="2 3">
    <name type="scientific">Ramlibacter cellulosilyticus</name>
    <dbReference type="NCBI Taxonomy" id="2764187"/>
    <lineage>
        <taxon>Bacteria</taxon>
        <taxon>Pseudomonadati</taxon>
        <taxon>Pseudomonadota</taxon>
        <taxon>Betaproteobacteria</taxon>
        <taxon>Burkholderiales</taxon>
        <taxon>Comamonadaceae</taxon>
        <taxon>Ramlibacter</taxon>
    </lineage>
</organism>
<reference evidence="2" key="1">
    <citation type="submission" date="2020-08" db="EMBL/GenBank/DDBJ databases">
        <title>Ramlibacter sp. USB13 16S ribosomal RNA gene genome sequencing and assembly.</title>
        <authorList>
            <person name="Kang M."/>
        </authorList>
    </citation>
    <scope>NUCLEOTIDE SEQUENCE</scope>
    <source>
        <strain evidence="2">USB13</strain>
    </source>
</reference>
<dbReference type="AlphaFoldDB" id="A0A923MPV2"/>
<dbReference type="CDD" id="cd02237">
    <property type="entry name" value="cupin_DAD_ChrR"/>
    <property type="match status" value="1"/>
</dbReference>
<evidence type="ECO:0000313" key="2">
    <source>
        <dbReference type="EMBL" id="MBC5782369.1"/>
    </source>
</evidence>
<dbReference type="RefSeq" id="WP_187075069.1">
    <property type="nucleotide sequence ID" value="NZ_JACORT010000001.1"/>
</dbReference>
<dbReference type="Pfam" id="PF12973">
    <property type="entry name" value="Cupin_7"/>
    <property type="match status" value="1"/>
</dbReference>
<feature type="domain" description="ChrR-like cupin" evidence="1">
    <location>
        <begin position="22"/>
        <end position="124"/>
    </location>
</feature>
<name>A0A923MPV2_9BURK</name>
<dbReference type="PANTHER" id="PTHR40112:SF1">
    <property type="entry name" value="H2HPP ISOMERASE"/>
    <property type="match status" value="1"/>
</dbReference>
<evidence type="ECO:0000313" key="3">
    <source>
        <dbReference type="Proteomes" id="UP000608513"/>
    </source>
</evidence>
<dbReference type="SUPFAM" id="SSF51182">
    <property type="entry name" value="RmlC-like cupins"/>
    <property type="match status" value="1"/>
</dbReference>
<dbReference type="InterPro" id="IPR014710">
    <property type="entry name" value="RmlC-like_jellyroll"/>
</dbReference>
<keyword evidence="3" id="KW-1185">Reference proteome</keyword>
<accession>A0A923MPV2</accession>
<dbReference type="PANTHER" id="PTHR40112">
    <property type="entry name" value="H2HPP ISOMERASE"/>
    <property type="match status" value="1"/>
</dbReference>
<gene>
    <name evidence="2" type="ORF">H8N03_05405</name>
</gene>
<proteinExistence type="predicted"/>
<dbReference type="InterPro" id="IPR052535">
    <property type="entry name" value="Bacilysin_H2HPP_isomerase"/>
</dbReference>
<dbReference type="InterPro" id="IPR025979">
    <property type="entry name" value="ChrR-like_cupin_dom"/>
</dbReference>
<dbReference type="Proteomes" id="UP000608513">
    <property type="component" value="Unassembled WGS sequence"/>
</dbReference>
<protein>
    <submittedName>
        <fullName evidence="2">Cupin domain-containing protein</fullName>
    </submittedName>
</protein>